<dbReference type="EMBL" id="NSLI01000003">
    <property type="protein sequence ID" value="PAX07984.1"/>
    <property type="molecule type" value="Genomic_DNA"/>
</dbReference>
<dbReference type="Gene3D" id="2.20.200.10">
    <property type="entry name" value="Outer membrane efflux proteins (OEP)"/>
    <property type="match status" value="1"/>
</dbReference>
<evidence type="ECO:0000256" key="3">
    <source>
        <dbReference type="SAM" id="MobiDB-lite"/>
    </source>
</evidence>
<keyword evidence="5" id="KW-1185">Reference proteome</keyword>
<gene>
    <name evidence="4" type="ORF">CKY28_10300</name>
</gene>
<keyword evidence="2" id="KW-0812">Transmembrane</keyword>
<dbReference type="Proteomes" id="UP000218151">
    <property type="component" value="Unassembled WGS sequence"/>
</dbReference>
<feature type="region of interest" description="Disordered" evidence="3">
    <location>
        <begin position="33"/>
        <end position="55"/>
    </location>
</feature>
<reference evidence="5" key="1">
    <citation type="submission" date="2017-09" db="EMBL/GenBank/DDBJ databases">
        <authorList>
            <person name="Feng G."/>
            <person name="Zhu H."/>
        </authorList>
    </citation>
    <scope>NUCLEOTIDE SEQUENCE [LARGE SCALE GENOMIC DNA]</scope>
    <source>
        <strain evidence="5">1PNM-20</strain>
    </source>
</reference>
<dbReference type="GO" id="GO:0005886">
    <property type="term" value="C:plasma membrane"/>
    <property type="evidence" value="ECO:0007669"/>
    <property type="project" value="UniProtKB-SubCell"/>
</dbReference>
<keyword evidence="2" id="KW-0449">Lipoprotein</keyword>
<dbReference type="PANTHER" id="PTHR30203:SF25">
    <property type="entry name" value="OUTER MEMBRANE PROTEIN-RELATED"/>
    <property type="match status" value="1"/>
</dbReference>
<keyword evidence="2" id="KW-1134">Transmembrane beta strand</keyword>
<keyword evidence="2" id="KW-0472">Membrane</keyword>
<evidence type="ECO:0000256" key="1">
    <source>
        <dbReference type="ARBA" id="ARBA00007613"/>
    </source>
</evidence>
<protein>
    <submittedName>
        <fullName evidence="4">Fis family transcriptional regulator</fullName>
    </submittedName>
</protein>
<comment type="caution">
    <text evidence="4">The sequence shown here is derived from an EMBL/GenBank/DDBJ whole genome shotgun (WGS) entry which is preliminary data.</text>
</comment>
<evidence type="ECO:0000256" key="2">
    <source>
        <dbReference type="RuleBase" id="RU362097"/>
    </source>
</evidence>
<name>A0A2A2SFA5_9SPHN</name>
<dbReference type="OrthoDB" id="7181739at2"/>
<evidence type="ECO:0000313" key="5">
    <source>
        <dbReference type="Proteomes" id="UP000218151"/>
    </source>
</evidence>
<dbReference type="AlphaFoldDB" id="A0A2A2SFA5"/>
<dbReference type="SUPFAM" id="SSF56954">
    <property type="entry name" value="Outer membrane efflux proteins (OEP)"/>
    <property type="match status" value="1"/>
</dbReference>
<dbReference type="GO" id="GO:0015562">
    <property type="term" value="F:efflux transmembrane transporter activity"/>
    <property type="evidence" value="ECO:0007669"/>
    <property type="project" value="InterPro"/>
</dbReference>
<comment type="similarity">
    <text evidence="1 2">Belongs to the outer membrane factor (OMF) (TC 1.B.17) family.</text>
</comment>
<dbReference type="Gene3D" id="1.20.1600.10">
    <property type="entry name" value="Outer membrane efflux proteins (OEP)"/>
    <property type="match status" value="2"/>
</dbReference>
<accession>A0A2A2SFA5</accession>
<dbReference type="InterPro" id="IPR010131">
    <property type="entry name" value="MdtP/NodT-like"/>
</dbReference>
<feature type="compositionally biased region" description="Gly residues" evidence="3">
    <location>
        <begin position="122"/>
        <end position="157"/>
    </location>
</feature>
<evidence type="ECO:0000313" key="4">
    <source>
        <dbReference type="EMBL" id="PAX07984.1"/>
    </source>
</evidence>
<dbReference type="Pfam" id="PF02321">
    <property type="entry name" value="OEP"/>
    <property type="match status" value="2"/>
</dbReference>
<dbReference type="NCBIfam" id="TIGR01845">
    <property type="entry name" value="outer_NodT"/>
    <property type="match status" value="1"/>
</dbReference>
<dbReference type="PROSITE" id="PS51257">
    <property type="entry name" value="PROKAR_LIPOPROTEIN"/>
    <property type="match status" value="1"/>
</dbReference>
<dbReference type="RefSeq" id="WP_095998227.1">
    <property type="nucleotide sequence ID" value="NZ_NSLI01000003.1"/>
</dbReference>
<feature type="region of interest" description="Disordered" evidence="3">
    <location>
        <begin position="117"/>
        <end position="161"/>
    </location>
</feature>
<sequence length="517" mass="54283">MMRTIVVLALLTGACTLGPEPTKPDPRVGLSTPYANAADPSAANRLLPGDPGDRPEWWRTLRDPVLDRVIADALAGNLDLEIARARLAQARAQRRIAGAEGQPTVSASGRATRQRISENGIPIGGGGSQGGGQQPDQGGQPGQGGVGGGGQGAGGSPFSGLPGSTFEQYQVGFDASWELDLFGEARRGRQAAGARVEAAELAVADIRTSLAGELVRDYAAIREAQARLAVARANLDAARRTASITRERDRAGLATGLDVARAEAAVRGIAAAAPALEVQVRQGAQRLAVLSGREPGALLTLLETPRPAPLAPRTAALGLPSELLRRRPDIRQAERNLAAATYDVGGAVADLYPSFTINGSAGFQSTAPGSLFDWASRFFSLSGNLLAPLLDGGRRRGTVALRRAQVDEALARYRQTVLAAFQDVEDAVVAFDRDQDRLAEREAELAERERAVRIAREQDRAGLVTLAEVLDAERDRFAAADAAAAARGAVLADWAALQKALGGGWVPPPEPAYTEKH</sequence>
<comment type="subcellular location">
    <subcellularLocation>
        <location evidence="2">Cell membrane</location>
        <topology evidence="2">Lipid-anchor</topology>
    </subcellularLocation>
</comment>
<dbReference type="InterPro" id="IPR003423">
    <property type="entry name" value="OMP_efflux"/>
</dbReference>
<organism evidence="4 5">
    <name type="scientific">Sphingomonas lenta</name>
    <dbReference type="NCBI Taxonomy" id="1141887"/>
    <lineage>
        <taxon>Bacteria</taxon>
        <taxon>Pseudomonadati</taxon>
        <taxon>Pseudomonadota</taxon>
        <taxon>Alphaproteobacteria</taxon>
        <taxon>Sphingomonadales</taxon>
        <taxon>Sphingomonadaceae</taxon>
        <taxon>Sphingomonas</taxon>
    </lineage>
</organism>
<dbReference type="PANTHER" id="PTHR30203">
    <property type="entry name" value="OUTER MEMBRANE CATION EFFLUX PROTEIN"/>
    <property type="match status" value="1"/>
</dbReference>
<proteinExistence type="inferred from homology"/>
<keyword evidence="2" id="KW-0564">Palmitate</keyword>